<feature type="compositionally biased region" description="Basic and acidic residues" evidence="1">
    <location>
        <begin position="225"/>
        <end position="237"/>
    </location>
</feature>
<name>A0AAN9NNC3_PHACN</name>
<protein>
    <recommendedName>
        <fullName evidence="2">CBM20 domain-containing protein</fullName>
    </recommendedName>
</protein>
<proteinExistence type="predicted"/>
<dbReference type="InterPro" id="IPR002044">
    <property type="entry name" value="CBM20"/>
</dbReference>
<feature type="domain" description="CBM20" evidence="2">
    <location>
        <begin position="82"/>
        <end position="183"/>
    </location>
</feature>
<dbReference type="SMART" id="SM01065">
    <property type="entry name" value="CBM_2"/>
    <property type="match status" value="1"/>
</dbReference>
<dbReference type="PANTHER" id="PTHR15048">
    <property type="entry name" value="STARCH-BINDING DOMAIN-CONTAINING PROTEIN 1"/>
    <property type="match status" value="1"/>
</dbReference>
<dbReference type="CDD" id="cd05467">
    <property type="entry name" value="CBM20"/>
    <property type="match status" value="1"/>
</dbReference>
<dbReference type="PANTHER" id="PTHR15048:SF0">
    <property type="entry name" value="STARCH-BINDING DOMAIN-CONTAINING PROTEIN 1"/>
    <property type="match status" value="1"/>
</dbReference>
<feature type="region of interest" description="Disordered" evidence="1">
    <location>
        <begin position="188"/>
        <end position="243"/>
    </location>
</feature>
<evidence type="ECO:0000313" key="4">
    <source>
        <dbReference type="Proteomes" id="UP001374584"/>
    </source>
</evidence>
<evidence type="ECO:0000313" key="3">
    <source>
        <dbReference type="EMBL" id="KAK7373942.1"/>
    </source>
</evidence>
<dbReference type="Proteomes" id="UP001374584">
    <property type="component" value="Unassembled WGS sequence"/>
</dbReference>
<evidence type="ECO:0000256" key="1">
    <source>
        <dbReference type="SAM" id="MobiDB-lite"/>
    </source>
</evidence>
<sequence>MALNSSCSKAILGTPVPMSVPKSAPNASNTPNFFFTTIDRKGCNFAFPKLVQNQGLFPLHAVPSETMVDLDNLVHQTEQQQPKEPKIINLKFQLHCDCCFGEQFMVVGNDPTFGSWNPAKAIPMTWSEGHVWKAEMAVPVGKYQYKIILKRRNGEILWQPGPDRFVQTWEAMNRITVSEDWENARLQKVTEDEEVSTKKSEEEKVDQPKDSQMKSKTSNLAENLDSAKENQKSDASKGMKNIL</sequence>
<dbReference type="InterPro" id="IPR013784">
    <property type="entry name" value="Carb-bd-like_fold"/>
</dbReference>
<dbReference type="GO" id="GO:0016020">
    <property type="term" value="C:membrane"/>
    <property type="evidence" value="ECO:0007669"/>
    <property type="project" value="TreeGrafter"/>
</dbReference>
<dbReference type="GO" id="GO:2001070">
    <property type="term" value="F:starch binding"/>
    <property type="evidence" value="ECO:0007669"/>
    <property type="project" value="InterPro"/>
</dbReference>
<keyword evidence="4" id="KW-1185">Reference proteome</keyword>
<dbReference type="AlphaFoldDB" id="A0AAN9NNC3"/>
<organism evidence="3 4">
    <name type="scientific">Phaseolus coccineus</name>
    <name type="common">Scarlet runner bean</name>
    <name type="synonym">Phaseolus multiflorus</name>
    <dbReference type="NCBI Taxonomy" id="3886"/>
    <lineage>
        <taxon>Eukaryota</taxon>
        <taxon>Viridiplantae</taxon>
        <taxon>Streptophyta</taxon>
        <taxon>Embryophyta</taxon>
        <taxon>Tracheophyta</taxon>
        <taxon>Spermatophyta</taxon>
        <taxon>Magnoliopsida</taxon>
        <taxon>eudicotyledons</taxon>
        <taxon>Gunneridae</taxon>
        <taxon>Pentapetalae</taxon>
        <taxon>rosids</taxon>
        <taxon>fabids</taxon>
        <taxon>Fabales</taxon>
        <taxon>Fabaceae</taxon>
        <taxon>Papilionoideae</taxon>
        <taxon>50 kb inversion clade</taxon>
        <taxon>NPAAA clade</taxon>
        <taxon>indigoferoid/millettioid clade</taxon>
        <taxon>Phaseoleae</taxon>
        <taxon>Phaseolus</taxon>
    </lineage>
</organism>
<gene>
    <name evidence="3" type="ORF">VNO80_07364</name>
</gene>
<dbReference type="PROSITE" id="PS51166">
    <property type="entry name" value="CBM20"/>
    <property type="match status" value="1"/>
</dbReference>
<dbReference type="SUPFAM" id="SSF49452">
    <property type="entry name" value="Starch-binding domain-like"/>
    <property type="match status" value="1"/>
</dbReference>
<dbReference type="InterPro" id="IPR013783">
    <property type="entry name" value="Ig-like_fold"/>
</dbReference>
<dbReference type="Gene3D" id="2.60.40.10">
    <property type="entry name" value="Immunoglobulins"/>
    <property type="match status" value="1"/>
</dbReference>
<feature type="compositionally biased region" description="Basic and acidic residues" evidence="1">
    <location>
        <begin position="188"/>
        <end position="213"/>
    </location>
</feature>
<reference evidence="3 4" key="1">
    <citation type="submission" date="2024-01" db="EMBL/GenBank/DDBJ databases">
        <title>The genomes of 5 underutilized Papilionoideae crops provide insights into root nodulation and disease resistanc.</title>
        <authorList>
            <person name="Jiang F."/>
        </authorList>
    </citation>
    <scope>NUCLEOTIDE SEQUENCE [LARGE SCALE GENOMIC DNA]</scope>
    <source>
        <strain evidence="3">JINMINGXINNONG_FW02</strain>
        <tissue evidence="3">Leaves</tissue>
    </source>
</reference>
<dbReference type="EMBL" id="JAYMYR010000003">
    <property type="protein sequence ID" value="KAK7373942.1"/>
    <property type="molecule type" value="Genomic_DNA"/>
</dbReference>
<evidence type="ECO:0000259" key="2">
    <source>
        <dbReference type="PROSITE" id="PS51166"/>
    </source>
</evidence>
<dbReference type="Pfam" id="PF00686">
    <property type="entry name" value="CBM_20"/>
    <property type="match status" value="1"/>
</dbReference>
<comment type="caution">
    <text evidence="3">The sequence shown here is derived from an EMBL/GenBank/DDBJ whole genome shotgun (WGS) entry which is preliminary data.</text>
</comment>
<accession>A0AAN9NNC3</accession>